<keyword evidence="6" id="KW-1185">Reference proteome</keyword>
<dbReference type="InterPro" id="IPR011009">
    <property type="entry name" value="Kinase-like_dom_sf"/>
</dbReference>
<dbReference type="AlphaFoldDB" id="A0A1Y1INB9"/>
<feature type="region of interest" description="Disordered" evidence="3">
    <location>
        <begin position="58"/>
        <end position="175"/>
    </location>
</feature>
<dbReference type="PANTHER" id="PTHR24416:SF611">
    <property type="entry name" value="TYROSINE-PROTEIN KINASE TRANSMEMBRANE RECEPTOR ROR"/>
    <property type="match status" value="1"/>
</dbReference>
<dbReference type="PROSITE" id="PS00107">
    <property type="entry name" value="PROTEIN_KINASE_ATP"/>
    <property type="match status" value="1"/>
</dbReference>
<dbReference type="Gene3D" id="1.10.510.10">
    <property type="entry name" value="Transferase(Phosphotransferase) domain 1"/>
    <property type="match status" value="1"/>
</dbReference>
<evidence type="ECO:0000256" key="1">
    <source>
        <dbReference type="ARBA" id="ARBA00004167"/>
    </source>
</evidence>
<feature type="binding site" evidence="2">
    <location>
        <position position="225"/>
    </location>
    <ligand>
        <name>ATP</name>
        <dbReference type="ChEBI" id="CHEBI:30616"/>
    </ligand>
</feature>
<dbReference type="Proteomes" id="UP000054558">
    <property type="component" value="Unassembled WGS sequence"/>
</dbReference>
<gene>
    <name evidence="5" type="ORF">KFL_008180040</name>
</gene>
<proteinExistence type="predicted"/>
<keyword evidence="2" id="KW-0547">Nucleotide-binding</keyword>
<reference evidence="5 6" key="1">
    <citation type="journal article" date="2014" name="Nat. Commun.">
        <title>Klebsormidium flaccidum genome reveals primary factors for plant terrestrial adaptation.</title>
        <authorList>
            <person name="Hori K."/>
            <person name="Maruyama F."/>
            <person name="Fujisawa T."/>
            <person name="Togashi T."/>
            <person name="Yamamoto N."/>
            <person name="Seo M."/>
            <person name="Sato S."/>
            <person name="Yamada T."/>
            <person name="Mori H."/>
            <person name="Tajima N."/>
            <person name="Moriyama T."/>
            <person name="Ikeuchi M."/>
            <person name="Watanabe M."/>
            <person name="Wada H."/>
            <person name="Kobayashi K."/>
            <person name="Saito M."/>
            <person name="Masuda T."/>
            <person name="Sasaki-Sekimoto Y."/>
            <person name="Mashiguchi K."/>
            <person name="Awai K."/>
            <person name="Shimojima M."/>
            <person name="Masuda S."/>
            <person name="Iwai M."/>
            <person name="Nobusawa T."/>
            <person name="Narise T."/>
            <person name="Kondo S."/>
            <person name="Saito H."/>
            <person name="Sato R."/>
            <person name="Murakawa M."/>
            <person name="Ihara Y."/>
            <person name="Oshima-Yamada Y."/>
            <person name="Ohtaka K."/>
            <person name="Satoh M."/>
            <person name="Sonobe K."/>
            <person name="Ishii M."/>
            <person name="Ohtani R."/>
            <person name="Kanamori-Sato M."/>
            <person name="Honoki R."/>
            <person name="Miyazaki D."/>
            <person name="Mochizuki H."/>
            <person name="Umetsu J."/>
            <person name="Higashi K."/>
            <person name="Shibata D."/>
            <person name="Kamiya Y."/>
            <person name="Sato N."/>
            <person name="Nakamura Y."/>
            <person name="Tabata S."/>
            <person name="Ida S."/>
            <person name="Kurokawa K."/>
            <person name="Ohta H."/>
        </authorList>
    </citation>
    <scope>NUCLEOTIDE SEQUENCE [LARGE SCALE GENOMIC DNA]</scope>
    <source>
        <strain evidence="5 6">NIES-2285</strain>
    </source>
</reference>
<dbReference type="GO" id="GO:0004672">
    <property type="term" value="F:protein kinase activity"/>
    <property type="evidence" value="ECO:0007669"/>
    <property type="project" value="InterPro"/>
</dbReference>
<dbReference type="InterPro" id="IPR001245">
    <property type="entry name" value="Ser-Thr/Tyr_kinase_cat_dom"/>
</dbReference>
<dbReference type="PANTHER" id="PTHR24416">
    <property type="entry name" value="TYROSINE-PROTEIN KINASE RECEPTOR"/>
    <property type="match status" value="1"/>
</dbReference>
<keyword evidence="5" id="KW-0418">Kinase</keyword>
<organism evidence="5 6">
    <name type="scientific">Klebsormidium nitens</name>
    <name type="common">Green alga</name>
    <name type="synonym">Ulothrix nitens</name>
    <dbReference type="NCBI Taxonomy" id="105231"/>
    <lineage>
        <taxon>Eukaryota</taxon>
        <taxon>Viridiplantae</taxon>
        <taxon>Streptophyta</taxon>
        <taxon>Klebsormidiophyceae</taxon>
        <taxon>Klebsormidiales</taxon>
        <taxon>Klebsormidiaceae</taxon>
        <taxon>Klebsormidium</taxon>
    </lineage>
</organism>
<dbReference type="GO" id="GO:0016020">
    <property type="term" value="C:membrane"/>
    <property type="evidence" value="ECO:0007669"/>
    <property type="project" value="UniProtKB-SubCell"/>
</dbReference>
<name>A0A1Y1INB9_KLENI</name>
<feature type="domain" description="Protein kinase" evidence="4">
    <location>
        <begin position="189"/>
        <end position="314"/>
    </location>
</feature>
<feature type="compositionally biased region" description="Low complexity" evidence="3">
    <location>
        <begin position="85"/>
        <end position="103"/>
    </location>
</feature>
<evidence type="ECO:0000256" key="2">
    <source>
        <dbReference type="PROSITE-ProRule" id="PRU10141"/>
    </source>
</evidence>
<dbReference type="GO" id="GO:0005524">
    <property type="term" value="F:ATP binding"/>
    <property type="evidence" value="ECO:0007669"/>
    <property type="project" value="UniProtKB-UniRule"/>
</dbReference>
<evidence type="ECO:0000259" key="4">
    <source>
        <dbReference type="PROSITE" id="PS50011"/>
    </source>
</evidence>
<dbReference type="Pfam" id="PF07714">
    <property type="entry name" value="PK_Tyr_Ser-Thr"/>
    <property type="match status" value="1"/>
</dbReference>
<dbReference type="InterPro" id="IPR000719">
    <property type="entry name" value="Prot_kinase_dom"/>
</dbReference>
<sequence length="314" mass="33386">MQGDVMEAAAAVLSCQGPVIQPPPADVPVVDQAAVHLRDVSGSLGKRRHVLTCAADVAQKEARTRQEDPSPSRSGAPVHGPKLTGAASQSEEPSSPGPSNAAARALLALTGDPAARGNTTRDRVWSTSGKLGLEEQPIKQIDAEKPVDKDSGPESGASCAPAPLRPPVEDPPEQHEVPQILLLPDRTGIRFGEMLGSGSFGAVYEASLEGNHWPNWLLEKSVVVKVLHSSATGGRIDRRSYDEFILGSVRHPSLVGCLGFTQSLPVCALFERCNRGSLWEVLQGSKRLEDKVRHLEAIRSKVVRPGVTAAQVIL</sequence>
<dbReference type="STRING" id="105231.A0A1Y1INB9"/>
<evidence type="ECO:0000256" key="3">
    <source>
        <dbReference type="SAM" id="MobiDB-lite"/>
    </source>
</evidence>
<dbReference type="EMBL" id="DF237767">
    <property type="protein sequence ID" value="GAQ91612.1"/>
    <property type="molecule type" value="Genomic_DNA"/>
</dbReference>
<keyword evidence="5" id="KW-0808">Transferase</keyword>
<dbReference type="InterPro" id="IPR050122">
    <property type="entry name" value="RTK"/>
</dbReference>
<evidence type="ECO:0000313" key="6">
    <source>
        <dbReference type="Proteomes" id="UP000054558"/>
    </source>
</evidence>
<dbReference type="InterPro" id="IPR017441">
    <property type="entry name" value="Protein_kinase_ATP_BS"/>
</dbReference>
<dbReference type="SUPFAM" id="SSF56112">
    <property type="entry name" value="Protein kinase-like (PK-like)"/>
    <property type="match status" value="1"/>
</dbReference>
<keyword evidence="2" id="KW-0067">ATP-binding</keyword>
<accession>A0A1Y1INB9</accession>
<protein>
    <submittedName>
        <fullName evidence="5">Protein kinase-like domain containing protein</fullName>
    </submittedName>
</protein>
<comment type="subcellular location">
    <subcellularLocation>
        <location evidence="1">Membrane</location>
        <topology evidence="1">Single-pass membrane protein</topology>
    </subcellularLocation>
</comment>
<feature type="compositionally biased region" description="Basic and acidic residues" evidence="3">
    <location>
        <begin position="58"/>
        <end position="70"/>
    </location>
</feature>
<evidence type="ECO:0000313" key="5">
    <source>
        <dbReference type="EMBL" id="GAQ91612.1"/>
    </source>
</evidence>
<dbReference type="PROSITE" id="PS50011">
    <property type="entry name" value="PROTEIN_KINASE_DOM"/>
    <property type="match status" value="1"/>
</dbReference>
<feature type="compositionally biased region" description="Basic and acidic residues" evidence="3">
    <location>
        <begin position="132"/>
        <end position="152"/>
    </location>
</feature>